<keyword evidence="5" id="KW-1185">Reference proteome</keyword>
<dbReference type="Pfam" id="PF11443">
    <property type="entry name" value="DUF2828"/>
    <property type="match status" value="2"/>
</dbReference>
<protein>
    <submittedName>
        <fullName evidence="4">Uncharacterized protein</fullName>
    </submittedName>
</protein>
<reference evidence="4 5" key="1">
    <citation type="submission" date="2018-02" db="EMBL/GenBank/DDBJ databases">
        <title>Draft genome of wild Prunus yedoensis var. nudiflora.</title>
        <authorList>
            <person name="Baek S."/>
            <person name="Kim J.-H."/>
            <person name="Choi K."/>
            <person name="Kim G.-B."/>
            <person name="Cho A."/>
            <person name="Jang H."/>
            <person name="Shin C.-H."/>
            <person name="Yu H.-J."/>
            <person name="Mun J.-H."/>
        </authorList>
    </citation>
    <scope>NUCLEOTIDE SEQUENCE [LARGE SCALE GENOMIC DNA]</scope>
    <source>
        <strain evidence="5">cv. Jeju island</strain>
        <tissue evidence="4">Leaf</tissue>
    </source>
</reference>
<feature type="domain" description="DUF2828" evidence="2">
    <location>
        <begin position="125"/>
        <end position="254"/>
    </location>
</feature>
<dbReference type="PANTHER" id="PTHR31373:SF17">
    <property type="entry name" value="OS06G0652100 PROTEIN"/>
    <property type="match status" value="1"/>
</dbReference>
<evidence type="ECO:0000259" key="2">
    <source>
        <dbReference type="Pfam" id="PF11443"/>
    </source>
</evidence>
<dbReference type="Pfam" id="PF25043">
    <property type="entry name" value="DUF7788"/>
    <property type="match status" value="1"/>
</dbReference>
<feature type="compositionally biased region" description="Polar residues" evidence="1">
    <location>
        <begin position="32"/>
        <end position="45"/>
    </location>
</feature>
<dbReference type="PANTHER" id="PTHR31373">
    <property type="entry name" value="OS06G0652100 PROTEIN"/>
    <property type="match status" value="1"/>
</dbReference>
<dbReference type="STRING" id="2094558.A0A314YX87"/>
<proteinExistence type="predicted"/>
<feature type="compositionally biased region" description="Polar residues" evidence="1">
    <location>
        <begin position="1"/>
        <end position="13"/>
    </location>
</feature>
<dbReference type="AlphaFoldDB" id="A0A314YX87"/>
<evidence type="ECO:0000313" key="4">
    <source>
        <dbReference type="EMBL" id="PQP94015.1"/>
    </source>
</evidence>
<gene>
    <name evidence="4" type="ORF">Pyn_05523</name>
</gene>
<dbReference type="OrthoDB" id="1149618at2759"/>
<accession>A0A314YX87</accession>
<evidence type="ECO:0000256" key="1">
    <source>
        <dbReference type="SAM" id="MobiDB-lite"/>
    </source>
</evidence>
<dbReference type="InterPro" id="IPR058580">
    <property type="entry name" value="DUF2828"/>
</dbReference>
<evidence type="ECO:0000313" key="5">
    <source>
        <dbReference type="Proteomes" id="UP000250321"/>
    </source>
</evidence>
<evidence type="ECO:0000259" key="3">
    <source>
        <dbReference type="Pfam" id="PF25043"/>
    </source>
</evidence>
<name>A0A314YX87_PRUYE</name>
<organism evidence="4 5">
    <name type="scientific">Prunus yedoensis var. nudiflora</name>
    <dbReference type="NCBI Taxonomy" id="2094558"/>
    <lineage>
        <taxon>Eukaryota</taxon>
        <taxon>Viridiplantae</taxon>
        <taxon>Streptophyta</taxon>
        <taxon>Embryophyta</taxon>
        <taxon>Tracheophyta</taxon>
        <taxon>Spermatophyta</taxon>
        <taxon>Magnoliopsida</taxon>
        <taxon>eudicotyledons</taxon>
        <taxon>Gunneridae</taxon>
        <taxon>Pentapetalae</taxon>
        <taxon>rosids</taxon>
        <taxon>fabids</taxon>
        <taxon>Rosales</taxon>
        <taxon>Rosaceae</taxon>
        <taxon>Amygdaloideae</taxon>
        <taxon>Amygdaleae</taxon>
        <taxon>Prunus</taxon>
    </lineage>
</organism>
<feature type="domain" description="DUF2828" evidence="2">
    <location>
        <begin position="263"/>
        <end position="317"/>
    </location>
</feature>
<sequence>MKQPHLNPQQAQELNDETNSTPTRGLSTTTTIDDQTQNKDSTANGNPYLDLFFNVGETDDEENENKKKNKAEMEASKLKCDGKSYEEAFYTAAYWLHHNHLDILLRNIPSIAEGRDGRRGTKKILDIAKKAAEKYKRDPAYQMLHDLVTDVFVECLKSDLEKLKKQKLKESDINHNDYQEDCEKITCAATCCFWFSYENCTSTLLWESIAVKVFPRESYPEYQVVEEADYVDRVRNRLRKEVLVPFVNYYRLPNISREMHFSVEKYLEEVKAGRSKIVADALLPNEILSYANRWDLGQVAELQWKAMVEDFKKQGKMSRCLAVWDGYMYPEYKVNTWSREASVVLTLLVSELSEEPWKGKLIAVDSDEAPELLSIQGSDLRYKGEFVRKKTRIDDTRLILRRCLICFFKWRWMRI</sequence>
<dbReference type="PIRSF" id="PIRSF015417">
    <property type="entry name" value="T31B5_30_vWA"/>
    <property type="match status" value="1"/>
</dbReference>
<feature type="domain" description="DUF7788" evidence="3">
    <location>
        <begin position="320"/>
        <end position="390"/>
    </location>
</feature>
<feature type="region of interest" description="Disordered" evidence="1">
    <location>
        <begin position="1"/>
        <end position="51"/>
    </location>
</feature>
<feature type="compositionally biased region" description="Low complexity" evidence="1">
    <location>
        <begin position="18"/>
        <end position="31"/>
    </location>
</feature>
<dbReference type="EMBL" id="PJQY01002396">
    <property type="protein sequence ID" value="PQP94015.1"/>
    <property type="molecule type" value="Genomic_DNA"/>
</dbReference>
<dbReference type="Proteomes" id="UP000250321">
    <property type="component" value="Unassembled WGS sequence"/>
</dbReference>
<dbReference type="InterPro" id="IPR056690">
    <property type="entry name" value="DUF7788"/>
</dbReference>
<comment type="caution">
    <text evidence="4">The sequence shown here is derived from an EMBL/GenBank/DDBJ whole genome shotgun (WGS) entry which is preliminary data.</text>
</comment>
<dbReference type="InterPro" id="IPR011205">
    <property type="entry name" value="UCP015417_vWA"/>
</dbReference>